<dbReference type="InterPro" id="IPR036873">
    <property type="entry name" value="Rhodanese-like_dom_sf"/>
</dbReference>
<dbReference type="AlphaFoldDB" id="A0A3G3IN45"/>
<evidence type="ECO:0000313" key="3">
    <source>
        <dbReference type="Proteomes" id="UP000278334"/>
    </source>
</evidence>
<dbReference type="Proteomes" id="UP000278334">
    <property type="component" value="Chromosome"/>
</dbReference>
<dbReference type="SUPFAM" id="SSF52821">
    <property type="entry name" value="Rhodanese/Cell cycle control phosphatase"/>
    <property type="match status" value="1"/>
</dbReference>
<name>A0A3G3IN45_9GAMM</name>
<evidence type="ECO:0000313" key="2">
    <source>
        <dbReference type="EMBL" id="AYQ57296.1"/>
    </source>
</evidence>
<evidence type="ECO:0000259" key="1">
    <source>
        <dbReference type="PROSITE" id="PS50206"/>
    </source>
</evidence>
<dbReference type="GO" id="GO:0016740">
    <property type="term" value="F:transferase activity"/>
    <property type="evidence" value="ECO:0007669"/>
    <property type="project" value="UniProtKB-KW"/>
</dbReference>
<dbReference type="KEGG" id="bthg:MS2017_1613"/>
<dbReference type="Gene3D" id="3.40.250.10">
    <property type="entry name" value="Rhodanese-like domain"/>
    <property type="match status" value="1"/>
</dbReference>
<dbReference type="InterPro" id="IPR001763">
    <property type="entry name" value="Rhodanese-like_dom"/>
</dbReference>
<gene>
    <name evidence="2" type="ORF">MS2017_1613</name>
</gene>
<accession>A0A3G3IN45</accession>
<dbReference type="EMBL" id="CP024634">
    <property type="protein sequence ID" value="AYQ57296.1"/>
    <property type="molecule type" value="Genomic_DNA"/>
</dbReference>
<protein>
    <submittedName>
        <fullName evidence="2">Rhodanese-related sulfurtransferase</fullName>
    </submittedName>
</protein>
<dbReference type="Pfam" id="PF00581">
    <property type="entry name" value="Rhodanese"/>
    <property type="match status" value="1"/>
</dbReference>
<proteinExistence type="predicted"/>
<dbReference type="PROSITE" id="PS50206">
    <property type="entry name" value="RHODANESE_3"/>
    <property type="match status" value="1"/>
</dbReference>
<feature type="domain" description="Rhodanese" evidence="1">
    <location>
        <begin position="18"/>
        <end position="119"/>
    </location>
</feature>
<reference evidence="2 3" key="1">
    <citation type="submission" date="2017-11" db="EMBL/GenBank/DDBJ databases">
        <title>Genome sequence of the bacterial symbiont EPR9N from a vent mussel Bathymodiolus thermophilus.</title>
        <authorList>
            <person name="Won Y.-J."/>
        </authorList>
    </citation>
    <scope>NUCLEOTIDE SEQUENCE [LARGE SCALE GENOMIC DNA]</scope>
    <source>
        <strain evidence="2 3">EPR9N</strain>
    </source>
</reference>
<keyword evidence="2" id="KW-0808">Transferase</keyword>
<organism evidence="2 3">
    <name type="scientific">Bathymodiolus thermophilus thioautotrophic gill symbiont</name>
    <dbReference type="NCBI Taxonomy" id="2360"/>
    <lineage>
        <taxon>Bacteria</taxon>
        <taxon>Pseudomonadati</taxon>
        <taxon>Pseudomonadota</taxon>
        <taxon>Gammaproteobacteria</taxon>
        <taxon>sulfur-oxidizing symbionts</taxon>
    </lineage>
</organism>
<sequence length="133" mass="15183">MNKLTQYLPKKAYERLQDNHEAVLIDVRTEAENRFVGRPLNCLFVPWVETPNCSPCPEDFVATIQRLGCQLDTEIILICLNGYRSNDAGQCLIKRNFSNVAHIVSGFEGDLDENNQRGNVSGWRHDGMPWDQC</sequence>
<dbReference type="RefSeq" id="WP_122951863.1">
    <property type="nucleotide sequence ID" value="NZ_CP024634.1"/>
</dbReference>